<dbReference type="PANTHER" id="PTHR38134:SF2">
    <property type="entry name" value="GALACTOKINASE"/>
    <property type="match status" value="1"/>
</dbReference>
<dbReference type="EMBL" id="KE504142">
    <property type="protein sequence ID" value="EPT01369.1"/>
    <property type="molecule type" value="Genomic_DNA"/>
</dbReference>
<proteinExistence type="predicted"/>
<dbReference type="InterPro" id="IPR053205">
    <property type="entry name" value="GHMP_kinase_L-arabinokinase"/>
</dbReference>
<feature type="region of interest" description="Disordered" evidence="1">
    <location>
        <begin position="389"/>
        <end position="412"/>
    </location>
</feature>
<dbReference type="InParanoid" id="S8EDS9"/>
<dbReference type="eggNOG" id="KOG0631">
    <property type="taxonomic scope" value="Eukaryota"/>
</dbReference>
<gene>
    <name evidence="2" type="ORF">FOMPIDRAFT_1120645</name>
</gene>
<name>S8EDS9_FOMSC</name>
<keyword evidence="3" id="KW-1185">Reference proteome</keyword>
<protein>
    <submittedName>
        <fullName evidence="2">Uncharacterized protein</fullName>
    </submittedName>
</protein>
<dbReference type="STRING" id="743788.S8EDS9"/>
<dbReference type="PANTHER" id="PTHR38134">
    <property type="entry name" value="SLR1395 PROTEIN"/>
    <property type="match status" value="1"/>
</dbReference>
<organism evidence="2 3">
    <name type="scientific">Fomitopsis schrenkii</name>
    <name type="common">Brown rot fungus</name>
    <dbReference type="NCBI Taxonomy" id="2126942"/>
    <lineage>
        <taxon>Eukaryota</taxon>
        <taxon>Fungi</taxon>
        <taxon>Dikarya</taxon>
        <taxon>Basidiomycota</taxon>
        <taxon>Agaricomycotina</taxon>
        <taxon>Agaricomycetes</taxon>
        <taxon>Polyporales</taxon>
        <taxon>Fomitopsis</taxon>
    </lineage>
</organism>
<feature type="region of interest" description="Disordered" evidence="1">
    <location>
        <begin position="431"/>
        <end position="459"/>
    </location>
</feature>
<dbReference type="SUPFAM" id="SSF53756">
    <property type="entry name" value="UDP-Glycosyltransferase/glycogen phosphorylase"/>
    <property type="match status" value="2"/>
</dbReference>
<accession>S8EDS9</accession>
<evidence type="ECO:0000313" key="2">
    <source>
        <dbReference type="EMBL" id="EPT01369.1"/>
    </source>
</evidence>
<dbReference type="Proteomes" id="UP000015241">
    <property type="component" value="Unassembled WGS sequence"/>
</dbReference>
<dbReference type="AlphaFoldDB" id="S8EDS9"/>
<dbReference type="HOGENOM" id="CLU_019516_0_0_1"/>
<reference evidence="2 3" key="1">
    <citation type="journal article" date="2012" name="Science">
        <title>The Paleozoic origin of enzymatic lignin decomposition reconstructed from 31 fungal genomes.</title>
        <authorList>
            <person name="Floudas D."/>
            <person name="Binder M."/>
            <person name="Riley R."/>
            <person name="Barry K."/>
            <person name="Blanchette R.A."/>
            <person name="Henrissat B."/>
            <person name="Martinez A.T."/>
            <person name="Otillar R."/>
            <person name="Spatafora J.W."/>
            <person name="Yadav J.S."/>
            <person name="Aerts A."/>
            <person name="Benoit I."/>
            <person name="Boyd A."/>
            <person name="Carlson A."/>
            <person name="Copeland A."/>
            <person name="Coutinho P.M."/>
            <person name="de Vries R.P."/>
            <person name="Ferreira P."/>
            <person name="Findley K."/>
            <person name="Foster B."/>
            <person name="Gaskell J."/>
            <person name="Glotzer D."/>
            <person name="Gorecki P."/>
            <person name="Heitman J."/>
            <person name="Hesse C."/>
            <person name="Hori C."/>
            <person name="Igarashi K."/>
            <person name="Jurgens J.A."/>
            <person name="Kallen N."/>
            <person name="Kersten P."/>
            <person name="Kohler A."/>
            <person name="Kuees U."/>
            <person name="Kumar T.K.A."/>
            <person name="Kuo A."/>
            <person name="LaButti K."/>
            <person name="Larrondo L.F."/>
            <person name="Lindquist E."/>
            <person name="Ling A."/>
            <person name="Lombard V."/>
            <person name="Lucas S."/>
            <person name="Lundell T."/>
            <person name="Martin R."/>
            <person name="McLaughlin D.J."/>
            <person name="Morgenstern I."/>
            <person name="Morin E."/>
            <person name="Murat C."/>
            <person name="Nagy L.G."/>
            <person name="Nolan M."/>
            <person name="Ohm R.A."/>
            <person name="Patyshakuliyeva A."/>
            <person name="Rokas A."/>
            <person name="Ruiz-Duenas F.J."/>
            <person name="Sabat G."/>
            <person name="Salamov A."/>
            <person name="Samejima M."/>
            <person name="Schmutz J."/>
            <person name="Slot J.C."/>
            <person name="St John F."/>
            <person name="Stenlid J."/>
            <person name="Sun H."/>
            <person name="Sun S."/>
            <person name="Syed K."/>
            <person name="Tsang A."/>
            <person name="Wiebenga A."/>
            <person name="Young D."/>
            <person name="Pisabarro A."/>
            <person name="Eastwood D.C."/>
            <person name="Martin F."/>
            <person name="Cullen D."/>
            <person name="Grigoriev I.V."/>
            <person name="Hibbett D.S."/>
        </authorList>
    </citation>
    <scope>NUCLEOTIDE SEQUENCE</scope>
    <source>
        <strain evidence="3">FP-58527</strain>
    </source>
</reference>
<dbReference type="Gene3D" id="3.40.50.2000">
    <property type="entry name" value="Glycogen Phosphorylase B"/>
    <property type="match status" value="2"/>
</dbReference>
<evidence type="ECO:0000313" key="3">
    <source>
        <dbReference type="Proteomes" id="UP000015241"/>
    </source>
</evidence>
<dbReference type="OrthoDB" id="1684102at2759"/>
<feature type="region of interest" description="Disordered" evidence="1">
    <location>
        <begin position="598"/>
        <end position="618"/>
    </location>
</feature>
<sequence length="658" mass="72134">MQNDKSDSYRFVYYCSGHGYGHATRVSAFARHLLGLERRPSVYIVSSAPVQVFADSVAAGAQYRNSDVDPVIVQPLAYRVDRQKSVDALRSFLNKKDRKVSEESQWLRNIHADCVLSDAAFLGCLAAHYAGIPSVLITNFSFDSVYSYLSTSFIDGPPTPETDVFDLPAQPPALDLPPDIPIPQETLAPLVHEIVSGFRCADLLLRLPGAIPVPSFSVVPELPSPSWVDHNTRSFTEEVTAHLKEPLSFHELHSSVDFPDQHGPKPLARSALPAPLLVRSPNPSIYTAEGRRRLLNVVGVPPYMHDPNHTKILIVSFGGQVFRKPSSRVHSRSPSRAGTPGAFAAAVTRSLNGIPREIPMSKPSDLSKEYFPDPDKLAAALSSTRLSATSAIDSGPPSLLASPGLPPPRSMTMARTSSLTIPGAPPVMVPMSSPSKTPARQGIPTLNTIPPSPVQTRVAPRQDTLPGWSAEEEDLVEEFPSLLPDETWIAVVCGVSKEWGRENGEELPPGFYVAPRDIYMPDLTAVADVLLGKLGYGTVSECVDACTPFVYVPRPLFIEEHGLRLLLESEGVGVELSRGFYERGEWADAVQEAYMRGKKAKAKKRQEGETGKRRQEGRQMAEELLDWLDRWKAGTRAMHNEATVLENTREMELGQDTN</sequence>
<evidence type="ECO:0000256" key="1">
    <source>
        <dbReference type="SAM" id="MobiDB-lite"/>
    </source>
</evidence>
<feature type="compositionally biased region" description="Basic and acidic residues" evidence="1">
    <location>
        <begin position="605"/>
        <end position="618"/>
    </location>
</feature>
<feature type="compositionally biased region" description="Low complexity" evidence="1">
    <location>
        <begin position="389"/>
        <end position="403"/>
    </location>
</feature>